<accession>A0AAU8U2Q2</accession>
<feature type="transmembrane region" description="Helical" evidence="1">
    <location>
        <begin position="20"/>
        <end position="41"/>
    </location>
</feature>
<reference evidence="2 3" key="1">
    <citation type="journal article" date="2015" name="Genome Announc.">
        <title>Complete Genome Sequence of Biocontrol Strain Pseudomonas fluorescens LBUM223.</title>
        <authorList>
            <person name="Roquigny R."/>
            <person name="Arseneault T."/>
            <person name="Gadkar V.J."/>
            <person name="Novinscak A."/>
            <person name="Joly D.L."/>
            <person name="Filion M."/>
        </authorList>
    </citation>
    <scope>NUCLEOTIDE SEQUENCE [LARGE SCALE GENOMIC DNA]</scope>
    <source>
        <strain evidence="2 3">LBUM223</strain>
    </source>
</reference>
<dbReference type="AlphaFoldDB" id="A0AAU8U2Q2"/>
<organism evidence="2 3">
    <name type="scientific">Pseudomonas synxantha</name>
    <dbReference type="NCBI Taxonomy" id="47883"/>
    <lineage>
        <taxon>Bacteria</taxon>
        <taxon>Pseudomonadati</taxon>
        <taxon>Pseudomonadota</taxon>
        <taxon>Gammaproteobacteria</taxon>
        <taxon>Pseudomonadales</taxon>
        <taxon>Pseudomonadaceae</taxon>
        <taxon>Pseudomonas</taxon>
    </lineage>
</organism>
<evidence type="ECO:0000313" key="2">
    <source>
        <dbReference type="EMBL" id="AKA85137.1"/>
    </source>
</evidence>
<name>A0AAU8U2Q2_9PSED</name>
<evidence type="ECO:0000313" key="3">
    <source>
        <dbReference type="Proteomes" id="UP000033099"/>
    </source>
</evidence>
<keyword evidence="1" id="KW-0472">Membrane</keyword>
<keyword evidence="1" id="KW-1133">Transmembrane helix</keyword>
<keyword evidence="1" id="KW-0812">Transmembrane</keyword>
<dbReference type="Proteomes" id="UP000033099">
    <property type="component" value="Chromosome"/>
</dbReference>
<evidence type="ECO:0000256" key="1">
    <source>
        <dbReference type="SAM" id="Phobius"/>
    </source>
</evidence>
<dbReference type="KEGG" id="pfb:VO64_4591"/>
<gene>
    <name evidence="2" type="ORF">VO64_4591</name>
</gene>
<proteinExistence type="predicted"/>
<protein>
    <submittedName>
        <fullName evidence="2">Tricarboxylate transport protein TctB</fullName>
    </submittedName>
</protein>
<sequence length="42" mass="4570">MKFFASKLAPTRGALEFSMLLQRIFAAVLLLACAGLALMAWP</sequence>
<dbReference type="EMBL" id="CP011117">
    <property type="protein sequence ID" value="AKA85137.1"/>
    <property type="molecule type" value="Genomic_DNA"/>
</dbReference>